<dbReference type="CDD" id="cd23507">
    <property type="entry name" value="hydrophobin_I"/>
    <property type="match status" value="1"/>
</dbReference>
<sequence>MFSRIATFTAVLALPFLAVASPTGQTDQCNVGSLQCCNSVISPDSTEGLGLLGLIGVAVGSVTGSLGVTCSPITVIGVLGGSSCEANPVCCTDNSYGNLVSLGCIPVSL</sequence>
<dbReference type="AlphaFoldDB" id="A0A6B9M0I7"/>
<evidence type="ECO:0000256" key="4">
    <source>
        <dbReference type="ARBA" id="ARBA00022525"/>
    </source>
</evidence>
<dbReference type="GO" id="GO:0009277">
    <property type="term" value="C:fungal-type cell wall"/>
    <property type="evidence" value="ECO:0007669"/>
    <property type="project" value="InterPro"/>
</dbReference>
<evidence type="ECO:0000256" key="6">
    <source>
        <dbReference type="RuleBase" id="RU365009"/>
    </source>
</evidence>
<evidence type="ECO:0000256" key="3">
    <source>
        <dbReference type="ARBA" id="ARBA00022512"/>
    </source>
</evidence>
<evidence type="ECO:0000256" key="1">
    <source>
        <dbReference type="ARBA" id="ARBA00004191"/>
    </source>
</evidence>
<organism evidence="7">
    <name type="scientific">Sparassis latifolia</name>
    <dbReference type="NCBI Taxonomy" id="1202976"/>
    <lineage>
        <taxon>Eukaryota</taxon>
        <taxon>Fungi</taxon>
        <taxon>Dikarya</taxon>
        <taxon>Basidiomycota</taxon>
        <taxon>Agaricomycotina</taxon>
        <taxon>Agaricomycetes</taxon>
        <taxon>Polyporales</taxon>
        <taxon>Sparassidaceae</taxon>
        <taxon>Sparassis</taxon>
    </lineage>
</organism>
<keyword evidence="6" id="KW-0732">Signal</keyword>
<keyword evidence="5 6" id="KW-1015">Disulfide bond</keyword>
<dbReference type="InterPro" id="IPR001338">
    <property type="entry name" value="Class_I_Hydrophobin"/>
</dbReference>
<evidence type="ECO:0000256" key="5">
    <source>
        <dbReference type="ARBA" id="ARBA00023157"/>
    </source>
</evidence>
<evidence type="ECO:0000256" key="2">
    <source>
        <dbReference type="ARBA" id="ARBA00010446"/>
    </source>
</evidence>
<feature type="signal peptide" evidence="6">
    <location>
        <begin position="1"/>
        <end position="20"/>
    </location>
</feature>
<comment type="similarity">
    <text evidence="2 6">Belongs to the fungal hydrophobin family.</text>
</comment>
<proteinExistence type="evidence at transcript level"/>
<name>A0A6B9M0I7_9APHY</name>
<comment type="subcellular location">
    <subcellularLocation>
        <location evidence="1 6">Secreted</location>
        <location evidence="1 6">Cell wall</location>
    </subcellularLocation>
</comment>
<feature type="chain" id="PRO_5025706573" description="Hydrophobin" evidence="6">
    <location>
        <begin position="21"/>
        <end position="109"/>
    </location>
</feature>
<dbReference type="SMART" id="SM00075">
    <property type="entry name" value="HYDRO"/>
    <property type="match status" value="1"/>
</dbReference>
<keyword evidence="3 6" id="KW-0134">Cell wall</keyword>
<accession>A0A6B9M0I7</accession>
<dbReference type="GO" id="GO:0005199">
    <property type="term" value="F:structural constituent of cell wall"/>
    <property type="evidence" value="ECO:0007669"/>
    <property type="project" value="InterPro"/>
</dbReference>
<protein>
    <recommendedName>
        <fullName evidence="6">Hydrophobin</fullName>
    </recommendedName>
</protein>
<reference evidence="7" key="1">
    <citation type="journal article" date="2019" name="Int. J. Mol. Sci.">
        <title>Integration of ATAC-Seq and RNA-Seq Identifies Key Genes in Light-Induced Primordia Formation of Sparassis latifolia.</title>
        <authorList>
            <person name="Yang C."/>
            <person name="Ma L."/>
            <person name="Xiao D."/>
            <person name="Ying Z."/>
            <person name="Jiang X."/>
            <person name="Lin Y."/>
        </authorList>
    </citation>
    <scope>NUCLEOTIDE SEQUENCE</scope>
    <source>
        <strain evidence="7">SP-C</strain>
    </source>
</reference>
<evidence type="ECO:0000313" key="7">
    <source>
        <dbReference type="EMBL" id="QHB50199.1"/>
    </source>
</evidence>
<dbReference type="EMBL" id="MK972871">
    <property type="protein sequence ID" value="QHB50199.1"/>
    <property type="molecule type" value="mRNA"/>
</dbReference>
<dbReference type="Pfam" id="PF01185">
    <property type="entry name" value="Hydrophobin"/>
    <property type="match status" value="1"/>
</dbReference>
<keyword evidence="4 6" id="KW-0964">Secreted</keyword>